<dbReference type="InterPro" id="IPR002711">
    <property type="entry name" value="HNH"/>
</dbReference>
<proteinExistence type="predicted"/>
<evidence type="ECO:0000313" key="3">
    <source>
        <dbReference type="Proteomes" id="UP001156498"/>
    </source>
</evidence>
<keyword evidence="2" id="KW-0255">Endonuclease</keyword>
<dbReference type="SMART" id="SM00507">
    <property type="entry name" value="HNHc"/>
    <property type="match status" value="1"/>
</dbReference>
<dbReference type="Proteomes" id="UP001156498">
    <property type="component" value="Chromosome"/>
</dbReference>
<dbReference type="CDD" id="cd00085">
    <property type="entry name" value="HNHc"/>
    <property type="match status" value="1"/>
</dbReference>
<evidence type="ECO:0000259" key="1">
    <source>
        <dbReference type="SMART" id="SM00507"/>
    </source>
</evidence>
<organism evidence="2 3">
    <name type="scientific">Streptomonospora nanhaiensis</name>
    <dbReference type="NCBI Taxonomy" id="1323731"/>
    <lineage>
        <taxon>Bacteria</taxon>
        <taxon>Bacillati</taxon>
        <taxon>Actinomycetota</taxon>
        <taxon>Actinomycetes</taxon>
        <taxon>Streptosporangiales</taxon>
        <taxon>Nocardiopsidaceae</taxon>
        <taxon>Streptomonospora</taxon>
    </lineage>
</organism>
<dbReference type="InterPro" id="IPR003615">
    <property type="entry name" value="HNH_nuc"/>
</dbReference>
<keyword evidence="2" id="KW-0378">Hydrolase</keyword>
<gene>
    <name evidence="2" type="ORF">OUQ99_00475</name>
</gene>
<keyword evidence="2" id="KW-0540">Nuclease</keyword>
<dbReference type="InterPro" id="IPR058807">
    <property type="entry name" value="ScoMcrA_N"/>
</dbReference>
<evidence type="ECO:0000313" key="2">
    <source>
        <dbReference type="EMBL" id="WAE73648.1"/>
    </source>
</evidence>
<dbReference type="Pfam" id="PF26345">
    <property type="entry name" value="ScoMcrA_N"/>
    <property type="match status" value="1"/>
</dbReference>
<dbReference type="Gene3D" id="1.10.30.50">
    <property type="match status" value="1"/>
</dbReference>
<protein>
    <submittedName>
        <fullName evidence="2">HNH endonuclease</fullName>
    </submittedName>
</protein>
<accession>A0ABY6YN25</accession>
<sequence>MPLTDITRDAVLQAIAEYDDRGQDDFLTSYGFKRAISYDLVHNGRTYDSKAICGVAHKYVSGQALPASEFSGGAATVGRKLNALGFEVRSNPSLPWTWDELILACDLLARHDWTPLDTSRPEVVDLSRLLQLLPLHPQEKRPANFRSPSSVRLKMANIRNWHKANTNKKTNGSTLDRRIYQAFVEDPERMHAAARRIREGILSGELAELPPFEEETEEEISATEGRLLVRKHYARERSRTLRTQKIKQTRAQGRPIACEACSFDFAEIYGARGDGYIEVHHIVPLHHAGESTTRLEDLALLCANCHRMIHVSKPWLSVDQLSTLVAKQRPKED</sequence>
<name>A0ABY6YN25_9ACTN</name>
<keyword evidence="3" id="KW-1185">Reference proteome</keyword>
<dbReference type="RefSeq" id="WP_267947431.1">
    <property type="nucleotide sequence ID" value="NZ_CP113264.1"/>
</dbReference>
<reference evidence="2 3" key="1">
    <citation type="journal article" date="2013" name="Int. J. Syst. Evol. Microbiol.">
        <title>Description of Streptomonospora sediminis sp. nov. and Streptomonospora nanhaiensis sp. nov., and reclassification of Nocardiopsis arabia Hozzein &amp; Goodfellow 2008 as Streptomonospora arabica comb. nov. and emended description of the genus Streptomonospora.</title>
        <authorList>
            <person name="Zhang D.F."/>
            <person name="Pan H.Q."/>
            <person name="He J."/>
            <person name="Zhang X.M."/>
            <person name="Zhang Y.G."/>
            <person name="Klenk H.P."/>
            <person name="Hu J.C."/>
            <person name="Li W.J."/>
        </authorList>
    </citation>
    <scope>NUCLEOTIDE SEQUENCE [LARGE SCALE GENOMIC DNA]</scope>
    <source>
        <strain evidence="2 3">12A09</strain>
    </source>
</reference>
<feature type="domain" description="HNH nuclease" evidence="1">
    <location>
        <begin position="255"/>
        <end position="307"/>
    </location>
</feature>
<dbReference type="Pfam" id="PF01844">
    <property type="entry name" value="HNH"/>
    <property type="match status" value="1"/>
</dbReference>
<dbReference type="EMBL" id="CP113264">
    <property type="protein sequence ID" value="WAE73648.1"/>
    <property type="molecule type" value="Genomic_DNA"/>
</dbReference>
<dbReference type="GO" id="GO:0004519">
    <property type="term" value="F:endonuclease activity"/>
    <property type="evidence" value="ECO:0007669"/>
    <property type="project" value="UniProtKB-KW"/>
</dbReference>